<keyword evidence="13" id="KW-1185">Reference proteome</keyword>
<proteinExistence type="inferred from homology"/>
<dbReference type="HOGENOM" id="CLU_051638_10_0_3"/>
<evidence type="ECO:0000256" key="1">
    <source>
        <dbReference type="ARBA" id="ARBA00004876"/>
    </source>
</evidence>
<dbReference type="Gene3D" id="1.10.3130.10">
    <property type="entry name" value="serine acetyltransferase, domain 1"/>
    <property type="match status" value="1"/>
</dbReference>
<keyword evidence="9 12" id="KW-0012">Acyltransferase</keyword>
<dbReference type="Pfam" id="PF00132">
    <property type="entry name" value="Hexapep"/>
    <property type="match status" value="1"/>
</dbReference>
<keyword evidence="8" id="KW-0198">Cysteine biosynthesis</keyword>
<evidence type="ECO:0000256" key="4">
    <source>
        <dbReference type="ARBA" id="ARBA00018522"/>
    </source>
</evidence>
<evidence type="ECO:0000256" key="5">
    <source>
        <dbReference type="ARBA" id="ARBA00022605"/>
    </source>
</evidence>
<dbReference type="GO" id="GO:0006535">
    <property type="term" value="P:cysteine biosynthetic process from serine"/>
    <property type="evidence" value="ECO:0007669"/>
    <property type="project" value="InterPro"/>
</dbReference>
<dbReference type="Proteomes" id="UP000003959">
    <property type="component" value="Unassembled WGS sequence"/>
</dbReference>
<dbReference type="GO" id="GO:0005737">
    <property type="term" value="C:cytoplasm"/>
    <property type="evidence" value="ECO:0007669"/>
    <property type="project" value="InterPro"/>
</dbReference>
<dbReference type="InterPro" id="IPR001451">
    <property type="entry name" value="Hexapep"/>
</dbReference>
<evidence type="ECO:0000256" key="7">
    <source>
        <dbReference type="ARBA" id="ARBA00022737"/>
    </source>
</evidence>
<evidence type="ECO:0000256" key="10">
    <source>
        <dbReference type="ARBA" id="ARBA00049486"/>
    </source>
</evidence>
<dbReference type="CDD" id="cd03354">
    <property type="entry name" value="LbH_SAT"/>
    <property type="match status" value="1"/>
</dbReference>
<dbReference type="InterPro" id="IPR045304">
    <property type="entry name" value="LbH_SAT"/>
</dbReference>
<reference evidence="13" key="1">
    <citation type="journal article" date="2011" name="Proc. Natl. Acad. Sci. U.S.A.">
        <title>Genomic insights into the physiology and ecology of the marine filamentous cyanobacterium Lyngbya majuscula.</title>
        <authorList>
            <person name="Jones A.C."/>
            <person name="Monroe E.A."/>
            <person name="Podell S."/>
            <person name="Hess W.R."/>
            <person name="Klages S."/>
            <person name="Esquenazi E."/>
            <person name="Niessen S."/>
            <person name="Hoover H."/>
            <person name="Rothmann M."/>
            <person name="Lasken R.S."/>
            <person name="Yates J.R.III."/>
            <person name="Reinhardt R."/>
            <person name="Kube M."/>
            <person name="Burkart M.D."/>
            <person name="Allen E.E."/>
            <person name="Dorrestein P.C."/>
            <person name="Gerwick W.H."/>
            <person name="Gerwick L."/>
        </authorList>
    </citation>
    <scope>NUCLEOTIDE SEQUENCE [LARGE SCALE GENOMIC DNA]</scope>
    <source>
        <strain evidence="13">3L</strain>
    </source>
</reference>
<feature type="domain" description="Serine acetyltransferase N-terminal" evidence="11">
    <location>
        <begin position="13"/>
        <end position="62"/>
    </location>
</feature>
<dbReference type="NCBIfam" id="TIGR01172">
    <property type="entry name" value="cysE"/>
    <property type="match status" value="1"/>
</dbReference>
<dbReference type="SUPFAM" id="SSF51161">
    <property type="entry name" value="Trimeric LpxA-like enzymes"/>
    <property type="match status" value="1"/>
</dbReference>
<dbReference type="GO" id="GO:0043886">
    <property type="term" value="F:structural constituent of carboxysome shell"/>
    <property type="evidence" value="ECO:0007669"/>
    <property type="project" value="UniProtKB-ARBA"/>
</dbReference>
<evidence type="ECO:0000256" key="6">
    <source>
        <dbReference type="ARBA" id="ARBA00022679"/>
    </source>
</evidence>
<dbReference type="Gene3D" id="2.160.10.10">
    <property type="entry name" value="Hexapeptide repeat proteins"/>
    <property type="match status" value="1"/>
</dbReference>
<evidence type="ECO:0000256" key="3">
    <source>
        <dbReference type="ARBA" id="ARBA00013266"/>
    </source>
</evidence>
<dbReference type="InterPro" id="IPR010493">
    <property type="entry name" value="Ser_AcTrfase_N"/>
</dbReference>
<evidence type="ECO:0000313" key="12">
    <source>
        <dbReference type="EMBL" id="EGJ33324.1"/>
    </source>
</evidence>
<dbReference type="UniPathway" id="UPA00136">
    <property type="reaction ID" value="UER00199"/>
</dbReference>
<comment type="similarity">
    <text evidence="2">Belongs to the transferase hexapeptide repeat family.</text>
</comment>
<sequence length="271" mass="29742">MKQKSEMKHSLEALKKHGQTTASSTLGLWDSIRADFEAVFEKDPAASSWLEVLTCYPGLQAVTVHRFAHILYRHRLFWLSRFVSYIVRWLTGIDIHPGATLGRGIFIDHGTGVVIGQTAIVGDGTLIYQGVTLGGTGKQLGKRHPTVGKNVIVGAGAKILGDIEIGNNSRIGAGSVVLRSVPNDCTVVGIPGRIVRQFAQPISPLAHSNIPDPVANVVDKLIQRIDELEIKLKQLQQFREMEFTEKLLCQDQAINLSHNTNLNSRQLAKVD</sequence>
<dbReference type="InterPro" id="IPR042122">
    <property type="entry name" value="Ser_AcTrfase_N_sf"/>
</dbReference>
<comment type="pathway">
    <text evidence="1">Amino-acid biosynthesis; L-cysteine biosynthesis; L-cysteine from L-serine: step 1/2.</text>
</comment>
<dbReference type="PANTHER" id="PTHR42811">
    <property type="entry name" value="SERINE ACETYLTRANSFERASE"/>
    <property type="match status" value="1"/>
</dbReference>
<evidence type="ECO:0000259" key="11">
    <source>
        <dbReference type="Pfam" id="PF06426"/>
    </source>
</evidence>
<dbReference type="eggNOG" id="COG1045">
    <property type="taxonomic scope" value="Bacteria"/>
</dbReference>
<dbReference type="EC" id="2.3.1.30" evidence="3"/>
<organism evidence="12 13">
    <name type="scientific">Moorena producens 3L</name>
    <dbReference type="NCBI Taxonomy" id="489825"/>
    <lineage>
        <taxon>Bacteria</taxon>
        <taxon>Bacillati</taxon>
        <taxon>Cyanobacteriota</taxon>
        <taxon>Cyanophyceae</taxon>
        <taxon>Coleofasciculales</taxon>
        <taxon>Coleofasciculaceae</taxon>
        <taxon>Moorena</taxon>
    </lineage>
</organism>
<keyword evidence="7" id="KW-0677">Repeat</keyword>
<dbReference type="InterPro" id="IPR005881">
    <property type="entry name" value="Ser_O-AcTrfase"/>
</dbReference>
<accession>F4XPV7</accession>
<evidence type="ECO:0000313" key="13">
    <source>
        <dbReference type="Proteomes" id="UP000003959"/>
    </source>
</evidence>
<dbReference type="InterPro" id="IPR053376">
    <property type="entry name" value="Serine_acetyltransferase"/>
</dbReference>
<name>F4XPV7_9CYAN</name>
<dbReference type="GO" id="GO:0009001">
    <property type="term" value="F:serine O-acetyltransferase activity"/>
    <property type="evidence" value="ECO:0007669"/>
    <property type="project" value="UniProtKB-EC"/>
</dbReference>
<dbReference type="FunFam" id="2.160.10.10:FF:000007">
    <property type="entry name" value="Serine acetyltransferase"/>
    <property type="match status" value="1"/>
</dbReference>
<dbReference type="GO" id="GO:0031470">
    <property type="term" value="C:carboxysome"/>
    <property type="evidence" value="ECO:0007669"/>
    <property type="project" value="UniProtKB-ARBA"/>
</dbReference>
<dbReference type="NCBIfam" id="NF041874">
    <property type="entry name" value="EPS_EpsC"/>
    <property type="match status" value="1"/>
</dbReference>
<comment type="catalytic activity">
    <reaction evidence="10">
        <text>L-serine + acetyl-CoA = O-acetyl-L-serine + CoA</text>
        <dbReference type="Rhea" id="RHEA:24560"/>
        <dbReference type="ChEBI" id="CHEBI:33384"/>
        <dbReference type="ChEBI" id="CHEBI:57287"/>
        <dbReference type="ChEBI" id="CHEBI:57288"/>
        <dbReference type="ChEBI" id="CHEBI:58340"/>
        <dbReference type="EC" id="2.3.1.30"/>
    </reaction>
</comment>
<dbReference type="InterPro" id="IPR018357">
    <property type="entry name" value="Hexapep_transf_CS"/>
</dbReference>
<evidence type="ECO:0000256" key="9">
    <source>
        <dbReference type="ARBA" id="ARBA00023315"/>
    </source>
</evidence>
<dbReference type="RefSeq" id="WP_008182271.1">
    <property type="nucleotide sequence ID" value="NZ_GL890851.1"/>
</dbReference>
<dbReference type="PROSITE" id="PS00101">
    <property type="entry name" value="HEXAPEP_TRANSFERASES"/>
    <property type="match status" value="1"/>
</dbReference>
<dbReference type="EMBL" id="GL890851">
    <property type="protein sequence ID" value="EGJ33324.1"/>
    <property type="molecule type" value="Genomic_DNA"/>
</dbReference>
<dbReference type="AlphaFoldDB" id="F4XPV7"/>
<evidence type="ECO:0000256" key="2">
    <source>
        <dbReference type="ARBA" id="ARBA00007274"/>
    </source>
</evidence>
<keyword evidence="6 12" id="KW-0808">Transferase</keyword>
<dbReference type="InterPro" id="IPR011004">
    <property type="entry name" value="Trimer_LpxA-like_sf"/>
</dbReference>
<keyword evidence="5" id="KW-0028">Amino-acid biosynthesis</keyword>
<gene>
    <name evidence="12" type="ORF">LYNGBM3L_37150</name>
</gene>
<evidence type="ECO:0000256" key="8">
    <source>
        <dbReference type="ARBA" id="ARBA00023192"/>
    </source>
</evidence>
<dbReference type="Pfam" id="PF06426">
    <property type="entry name" value="SATase_N"/>
    <property type="match status" value="1"/>
</dbReference>
<protein>
    <recommendedName>
        <fullName evidence="4">Serine acetyltransferase</fullName>
        <ecNumber evidence="3">2.3.1.30</ecNumber>
    </recommendedName>
</protein>